<dbReference type="InterPro" id="IPR043128">
    <property type="entry name" value="Rev_trsase/Diguanyl_cyclase"/>
</dbReference>
<dbReference type="InterPro" id="IPR043502">
    <property type="entry name" value="DNA/RNA_pol_sf"/>
</dbReference>
<dbReference type="InterPro" id="IPR041577">
    <property type="entry name" value="RT_RNaseH_2"/>
</dbReference>
<accession>A0A9Q3JBS6</accession>
<protein>
    <recommendedName>
        <fullName evidence="2">Reverse transcriptase/retrotransposon-derived protein RNase H-like domain-containing protein</fullName>
    </recommendedName>
</protein>
<gene>
    <name evidence="3" type="ORF">O181_098928</name>
</gene>
<evidence type="ECO:0000256" key="1">
    <source>
        <dbReference type="ARBA" id="ARBA00023268"/>
    </source>
</evidence>
<sequence>MKNSLKKCNFGFEDLKALGHIASSLSLGIDKNRVAEVLLKSITQHNEEMMSFLGFASYYRQHLKDFLILANSLYIICDQQTSFEMTQERMEAYEKIRKALTESPLLLMPDRNKTFKLYIDACQDRLGEALHQVQIIEKKPTEGQTYVEVPIAIEEYRGNMTIVHHAGKIPKNADGLSRWALSNTPDIPAYVPLEALPQIPIEGINITDIGTQFFEQVKESYKQDKNVHILTSSSEKA</sequence>
<dbReference type="Gene3D" id="3.30.70.270">
    <property type="match status" value="1"/>
</dbReference>
<dbReference type="PANTHER" id="PTHR37984">
    <property type="entry name" value="PROTEIN CBG26694"/>
    <property type="match status" value="1"/>
</dbReference>
<evidence type="ECO:0000259" key="2">
    <source>
        <dbReference type="Pfam" id="PF17919"/>
    </source>
</evidence>
<dbReference type="SUPFAM" id="SSF56672">
    <property type="entry name" value="DNA/RNA polymerases"/>
    <property type="match status" value="1"/>
</dbReference>
<dbReference type="EMBL" id="AVOT02067764">
    <property type="protein sequence ID" value="MBW0559213.1"/>
    <property type="molecule type" value="Genomic_DNA"/>
</dbReference>
<dbReference type="GO" id="GO:0003824">
    <property type="term" value="F:catalytic activity"/>
    <property type="evidence" value="ECO:0007669"/>
    <property type="project" value="UniProtKB-KW"/>
</dbReference>
<feature type="domain" description="Reverse transcriptase/retrotransposon-derived protein RNase H-like" evidence="2">
    <location>
        <begin position="86"/>
        <end position="135"/>
    </location>
</feature>
<dbReference type="Proteomes" id="UP000765509">
    <property type="component" value="Unassembled WGS sequence"/>
</dbReference>
<dbReference type="InterPro" id="IPR050951">
    <property type="entry name" value="Retrovirus_Pol_polyprotein"/>
</dbReference>
<evidence type="ECO:0000313" key="4">
    <source>
        <dbReference type="Proteomes" id="UP000765509"/>
    </source>
</evidence>
<keyword evidence="1" id="KW-0511">Multifunctional enzyme</keyword>
<comment type="caution">
    <text evidence="3">The sequence shown here is derived from an EMBL/GenBank/DDBJ whole genome shotgun (WGS) entry which is preliminary data.</text>
</comment>
<keyword evidence="4" id="KW-1185">Reference proteome</keyword>
<name>A0A9Q3JBS6_9BASI</name>
<organism evidence="3 4">
    <name type="scientific">Austropuccinia psidii MF-1</name>
    <dbReference type="NCBI Taxonomy" id="1389203"/>
    <lineage>
        <taxon>Eukaryota</taxon>
        <taxon>Fungi</taxon>
        <taxon>Dikarya</taxon>
        <taxon>Basidiomycota</taxon>
        <taxon>Pucciniomycotina</taxon>
        <taxon>Pucciniomycetes</taxon>
        <taxon>Pucciniales</taxon>
        <taxon>Sphaerophragmiaceae</taxon>
        <taxon>Austropuccinia</taxon>
    </lineage>
</organism>
<reference evidence="3" key="1">
    <citation type="submission" date="2021-03" db="EMBL/GenBank/DDBJ databases">
        <title>Draft genome sequence of rust myrtle Austropuccinia psidii MF-1, a brazilian biotype.</title>
        <authorList>
            <person name="Quecine M.C."/>
            <person name="Pachon D.M.R."/>
            <person name="Bonatelli M.L."/>
            <person name="Correr F.H."/>
            <person name="Franceschini L.M."/>
            <person name="Leite T.F."/>
            <person name="Margarido G.R.A."/>
            <person name="Almeida C.A."/>
            <person name="Ferrarezi J.A."/>
            <person name="Labate C.A."/>
        </authorList>
    </citation>
    <scope>NUCLEOTIDE SEQUENCE</scope>
    <source>
        <strain evidence="3">MF-1</strain>
    </source>
</reference>
<dbReference type="AlphaFoldDB" id="A0A9Q3JBS6"/>
<evidence type="ECO:0000313" key="3">
    <source>
        <dbReference type="EMBL" id="MBW0559213.1"/>
    </source>
</evidence>
<proteinExistence type="predicted"/>
<dbReference type="PANTHER" id="PTHR37984:SF5">
    <property type="entry name" value="PROTEIN NYNRIN-LIKE"/>
    <property type="match status" value="1"/>
</dbReference>
<dbReference type="Pfam" id="PF17919">
    <property type="entry name" value="RT_RNaseH_2"/>
    <property type="match status" value="1"/>
</dbReference>